<dbReference type="InterPro" id="IPR031327">
    <property type="entry name" value="MCM"/>
</dbReference>
<dbReference type="STRING" id="5722.A2DA94"/>
<dbReference type="GO" id="GO:0005524">
    <property type="term" value="F:ATP binding"/>
    <property type="evidence" value="ECO:0007669"/>
    <property type="project" value="InterPro"/>
</dbReference>
<protein>
    <submittedName>
        <fullName evidence="1">Uncharacterized protein</fullName>
    </submittedName>
</protein>
<dbReference type="PANTHER" id="PTHR11630">
    <property type="entry name" value="DNA REPLICATION LICENSING FACTOR MCM FAMILY MEMBER"/>
    <property type="match status" value="1"/>
</dbReference>
<proteinExistence type="predicted"/>
<dbReference type="GO" id="GO:0042555">
    <property type="term" value="C:MCM complex"/>
    <property type="evidence" value="ECO:0000318"/>
    <property type="project" value="GO_Central"/>
</dbReference>
<accession>A2DA94</accession>
<dbReference type="AlphaFoldDB" id="A2DA94"/>
<dbReference type="VEuPathDB" id="TrichDB:TVAGG3_0266750"/>
<dbReference type="EMBL" id="DS113182">
    <property type="protein sequence ID" value="EAY22742.1"/>
    <property type="molecule type" value="Genomic_DNA"/>
</dbReference>
<evidence type="ECO:0000313" key="1">
    <source>
        <dbReference type="EMBL" id="EAY22742.1"/>
    </source>
</evidence>
<dbReference type="InParanoid" id="A2DA94"/>
<name>A2DA94_TRIV3</name>
<sequence length="585" mass="66521">MNEENIDAKQNEYKPILSQDSIHKLEEAISAIIAKENKIGAIQIDLQLSQIDENNQIKDEILANPIGSYALINVIASRIARTKSYQNIVTTVHFSDITKPKTITTLLPQDVEQVVTLPLRVIQTEEVKLESNSTKKNKISDITPTQTIVCSDICQNCQCKVILHKSMTGILNKGDSCLMTGIVKTEKNQNTFKCSLICLSFTIITDNRRSLYTISKRNIETVQKVSQTKPLLPSLVQSLCPNSGVSLLVKMSLLLSLFSNVQTHTLILGEYSNNIKNLFDFVCKIAPIKCVMTETSKPDDISLSSGGCLIVDSQQSLKKCQLQFIEAIETNKIRNDTFTDLKSDFSSIVFCQIDNSQKINLFDETLQLFTLSLFDDTNDTNRRQTLRQLTPSNSSFLNRVFQNWEDNDLTIEERLKPTYQIEAPFTEDELRVYISYVKSFVSPVLTENVKEKIENLSKMMKNERALQKLTDLSIVRTSIDLREEVSEDDVDDVFELLQNSFDINQKMTKSRGKKLSKKNAVLCFMNSLRMTGERYFSKFDLKEIFERSCKNSSFNNCDEIIDFLSSEGTLLLCPDRRYRLSSSAL</sequence>
<dbReference type="SMART" id="SM00350">
    <property type="entry name" value="MCM"/>
    <property type="match status" value="1"/>
</dbReference>
<dbReference type="KEGG" id="tva:5468300"/>
<dbReference type="VEuPathDB" id="TrichDB:TVAG_476710"/>
<reference evidence="1" key="2">
    <citation type="journal article" date="2007" name="Science">
        <title>Draft genome sequence of the sexually transmitted pathogen Trichomonas vaginalis.</title>
        <authorList>
            <person name="Carlton J.M."/>
            <person name="Hirt R.P."/>
            <person name="Silva J.C."/>
            <person name="Delcher A.L."/>
            <person name="Schatz M."/>
            <person name="Zhao Q."/>
            <person name="Wortman J.R."/>
            <person name="Bidwell S.L."/>
            <person name="Alsmark U.C.M."/>
            <person name="Besteiro S."/>
            <person name="Sicheritz-Ponten T."/>
            <person name="Noel C.J."/>
            <person name="Dacks J.B."/>
            <person name="Foster P.G."/>
            <person name="Simillion C."/>
            <person name="Van de Peer Y."/>
            <person name="Miranda-Saavedra D."/>
            <person name="Barton G.J."/>
            <person name="Westrop G.D."/>
            <person name="Mueller S."/>
            <person name="Dessi D."/>
            <person name="Fiori P.L."/>
            <person name="Ren Q."/>
            <person name="Paulsen I."/>
            <person name="Zhang H."/>
            <person name="Bastida-Corcuera F.D."/>
            <person name="Simoes-Barbosa A."/>
            <person name="Brown M.T."/>
            <person name="Hayes R.D."/>
            <person name="Mukherjee M."/>
            <person name="Okumura C.Y."/>
            <person name="Schneider R."/>
            <person name="Smith A.J."/>
            <person name="Vanacova S."/>
            <person name="Villalvazo M."/>
            <person name="Haas B.J."/>
            <person name="Pertea M."/>
            <person name="Feldblyum T.V."/>
            <person name="Utterback T.R."/>
            <person name="Shu C.L."/>
            <person name="Osoegawa K."/>
            <person name="de Jong P.J."/>
            <person name="Hrdy I."/>
            <person name="Horvathova L."/>
            <person name="Zubacova Z."/>
            <person name="Dolezal P."/>
            <person name="Malik S.B."/>
            <person name="Logsdon J.M. Jr."/>
            <person name="Henze K."/>
            <person name="Gupta A."/>
            <person name="Wang C.C."/>
            <person name="Dunne R.L."/>
            <person name="Upcroft J.A."/>
            <person name="Upcroft P."/>
            <person name="White O."/>
            <person name="Salzberg S.L."/>
            <person name="Tang P."/>
            <person name="Chiu C.-H."/>
            <person name="Lee Y.-S."/>
            <person name="Embley T.M."/>
            <person name="Coombs G.H."/>
            <person name="Mottram J.C."/>
            <person name="Tachezy J."/>
            <person name="Fraser-Liggett C.M."/>
            <person name="Johnson P.J."/>
        </authorList>
    </citation>
    <scope>NUCLEOTIDE SEQUENCE [LARGE SCALE GENOMIC DNA]</scope>
    <source>
        <strain evidence="1">G3</strain>
    </source>
</reference>
<dbReference type="PANTHER" id="PTHR11630:SF47">
    <property type="entry name" value="DNA HELICASE MCM8"/>
    <property type="match status" value="1"/>
</dbReference>
<dbReference type="GO" id="GO:0003697">
    <property type="term" value="F:single-stranded DNA binding"/>
    <property type="evidence" value="ECO:0000318"/>
    <property type="project" value="GO_Central"/>
</dbReference>
<organism evidence="1 2">
    <name type="scientific">Trichomonas vaginalis (strain ATCC PRA-98 / G3)</name>
    <dbReference type="NCBI Taxonomy" id="412133"/>
    <lineage>
        <taxon>Eukaryota</taxon>
        <taxon>Metamonada</taxon>
        <taxon>Parabasalia</taxon>
        <taxon>Trichomonadida</taxon>
        <taxon>Trichomonadidae</taxon>
        <taxon>Trichomonas</taxon>
    </lineage>
</organism>
<dbReference type="Proteomes" id="UP000001542">
    <property type="component" value="Unassembled WGS sequence"/>
</dbReference>
<dbReference type="Gene3D" id="3.40.50.300">
    <property type="entry name" value="P-loop containing nucleotide triphosphate hydrolases"/>
    <property type="match status" value="1"/>
</dbReference>
<dbReference type="InterPro" id="IPR027417">
    <property type="entry name" value="P-loop_NTPase"/>
</dbReference>
<dbReference type="GO" id="GO:0005634">
    <property type="term" value="C:nucleus"/>
    <property type="evidence" value="ECO:0000318"/>
    <property type="project" value="GO_Central"/>
</dbReference>
<reference evidence="1" key="1">
    <citation type="submission" date="2006-10" db="EMBL/GenBank/DDBJ databases">
        <authorList>
            <person name="Amadeo P."/>
            <person name="Zhao Q."/>
            <person name="Wortman J."/>
            <person name="Fraser-Liggett C."/>
            <person name="Carlton J."/>
        </authorList>
    </citation>
    <scope>NUCLEOTIDE SEQUENCE</scope>
    <source>
        <strain evidence="1">G3</strain>
    </source>
</reference>
<dbReference type="SMR" id="A2DA94"/>
<keyword evidence="2" id="KW-1185">Reference proteome</keyword>
<gene>
    <name evidence="1" type="ORF">TVAG_476710</name>
</gene>
<dbReference type="RefSeq" id="XP_001583728.1">
    <property type="nucleotide sequence ID" value="XM_001583678.1"/>
</dbReference>
<evidence type="ECO:0000313" key="2">
    <source>
        <dbReference type="Proteomes" id="UP000001542"/>
    </source>
</evidence>